<evidence type="ECO:0000256" key="1">
    <source>
        <dbReference type="SAM" id="MobiDB-lite"/>
    </source>
</evidence>
<dbReference type="Proteomes" id="UP000799291">
    <property type="component" value="Unassembled WGS sequence"/>
</dbReference>
<protein>
    <submittedName>
        <fullName evidence="2">Uncharacterized protein</fullName>
    </submittedName>
</protein>
<feature type="region of interest" description="Disordered" evidence="1">
    <location>
        <begin position="1"/>
        <end position="62"/>
    </location>
</feature>
<reference evidence="2" key="1">
    <citation type="journal article" date="2020" name="Stud. Mycol.">
        <title>101 Dothideomycetes genomes: a test case for predicting lifestyles and emergence of pathogens.</title>
        <authorList>
            <person name="Haridas S."/>
            <person name="Albert R."/>
            <person name="Binder M."/>
            <person name="Bloem J."/>
            <person name="Labutti K."/>
            <person name="Salamov A."/>
            <person name="Andreopoulos B."/>
            <person name="Baker S."/>
            <person name="Barry K."/>
            <person name="Bills G."/>
            <person name="Bluhm B."/>
            <person name="Cannon C."/>
            <person name="Castanera R."/>
            <person name="Culley D."/>
            <person name="Daum C."/>
            <person name="Ezra D."/>
            <person name="Gonzalez J."/>
            <person name="Henrissat B."/>
            <person name="Kuo A."/>
            <person name="Liang C."/>
            <person name="Lipzen A."/>
            <person name="Lutzoni F."/>
            <person name="Magnuson J."/>
            <person name="Mondo S."/>
            <person name="Nolan M."/>
            <person name="Ohm R."/>
            <person name="Pangilinan J."/>
            <person name="Park H.-J."/>
            <person name="Ramirez L."/>
            <person name="Alfaro M."/>
            <person name="Sun H."/>
            <person name="Tritt A."/>
            <person name="Yoshinaga Y."/>
            <person name="Zwiers L.-H."/>
            <person name="Turgeon B."/>
            <person name="Goodwin S."/>
            <person name="Spatafora J."/>
            <person name="Crous P."/>
            <person name="Grigoriev I."/>
        </authorList>
    </citation>
    <scope>NUCLEOTIDE SEQUENCE</scope>
    <source>
        <strain evidence="2">CBS 122367</strain>
    </source>
</reference>
<accession>A0A6G1J4K3</accession>
<dbReference type="EMBL" id="MU005579">
    <property type="protein sequence ID" value="KAF2685165.1"/>
    <property type="molecule type" value="Genomic_DNA"/>
</dbReference>
<organism evidence="2 3">
    <name type="scientific">Lentithecium fluviatile CBS 122367</name>
    <dbReference type="NCBI Taxonomy" id="1168545"/>
    <lineage>
        <taxon>Eukaryota</taxon>
        <taxon>Fungi</taxon>
        <taxon>Dikarya</taxon>
        <taxon>Ascomycota</taxon>
        <taxon>Pezizomycotina</taxon>
        <taxon>Dothideomycetes</taxon>
        <taxon>Pleosporomycetidae</taxon>
        <taxon>Pleosporales</taxon>
        <taxon>Massarineae</taxon>
        <taxon>Lentitheciaceae</taxon>
        <taxon>Lentithecium</taxon>
    </lineage>
</organism>
<dbReference type="AlphaFoldDB" id="A0A6G1J4K3"/>
<sequence length="168" mass="18544">MHQPSTFPGHDAESSEPRNSLRPPGTDLECTSEYCQRPPQEQDVRAPAEFPPSPRPSFMSLRPSEWLASADLKPDSDGLYRAPTQGLLHPFRQTSEPPGITTITASLPPALLSNDRIKKSTSESLSPQQVLIRCRMELEDNAPLRILAYLPEVDSEGNIVKIMTLPGT</sequence>
<gene>
    <name evidence="2" type="ORF">K458DRAFT_430739</name>
</gene>
<keyword evidence="3" id="KW-1185">Reference proteome</keyword>
<evidence type="ECO:0000313" key="3">
    <source>
        <dbReference type="Proteomes" id="UP000799291"/>
    </source>
</evidence>
<evidence type="ECO:0000313" key="2">
    <source>
        <dbReference type="EMBL" id="KAF2685165.1"/>
    </source>
</evidence>
<name>A0A6G1J4K3_9PLEO</name>
<proteinExistence type="predicted"/>